<dbReference type="UniPathway" id="UPA00219"/>
<evidence type="ECO:0000256" key="1">
    <source>
        <dbReference type="ARBA" id="ARBA00022475"/>
    </source>
</evidence>
<gene>
    <name evidence="10" type="primary">murG</name>
    <name evidence="13" type="ORF">DFQ08_105186</name>
</gene>
<proteinExistence type="inferred from homology"/>
<dbReference type="InterPro" id="IPR004276">
    <property type="entry name" value="GlycoTrans_28_N"/>
</dbReference>
<evidence type="ECO:0000259" key="11">
    <source>
        <dbReference type="Pfam" id="PF03033"/>
    </source>
</evidence>
<keyword evidence="9 10" id="KW-0961">Cell wall biogenesis/degradation</keyword>
<dbReference type="AlphaFoldDB" id="A0A368ZDI9"/>
<evidence type="ECO:0000256" key="8">
    <source>
        <dbReference type="ARBA" id="ARBA00023306"/>
    </source>
</evidence>
<dbReference type="SUPFAM" id="SSF53756">
    <property type="entry name" value="UDP-Glycosyltransferase/glycogen phosphorylase"/>
    <property type="match status" value="1"/>
</dbReference>
<evidence type="ECO:0000313" key="13">
    <source>
        <dbReference type="EMBL" id="RCW90296.1"/>
    </source>
</evidence>
<evidence type="ECO:0000256" key="4">
    <source>
        <dbReference type="ARBA" id="ARBA00022679"/>
    </source>
</evidence>
<accession>A0A368ZDI9</accession>
<feature type="binding site" evidence="10">
    <location>
        <position position="130"/>
    </location>
    <ligand>
        <name>UDP-N-acetyl-alpha-D-glucosamine</name>
        <dbReference type="ChEBI" id="CHEBI:57705"/>
    </ligand>
</feature>
<dbReference type="GO" id="GO:0005975">
    <property type="term" value="P:carbohydrate metabolic process"/>
    <property type="evidence" value="ECO:0007669"/>
    <property type="project" value="InterPro"/>
</dbReference>
<evidence type="ECO:0000256" key="10">
    <source>
        <dbReference type="HAMAP-Rule" id="MF_00033"/>
    </source>
</evidence>
<keyword evidence="14" id="KW-1185">Reference proteome</keyword>
<sequence length="367" mass="40930">MKQTKTYKFILSGGGTGGHIYPAVAIADELKLRYPDAEFLFVGASDRMEMDKVPQAGYKIEGLWISGIQRKLTLKNLAFPFKLMSSLWRSRKIIKSFKPDAVVGTGGFASGPLLQVATSKGIPSLIQEQNSFPGITNKLLSKKVNTICVAYDGLERFFPKAKIKLTGNPIRKDLLQVKDKRAEGQTAFKLNKEQQTLLVLGGSLGARRINQLIEANIDFFEAQNIQVIWQCGKLYYEQYKKYDTNKTIQVHAFLNQMDLAYAASDIIISRAGAISVSELCIVGKPVIFIPSPNVAEDHQTKNAKSIADKEAAILIREKDLEADFQKKFSALITDKTKREELSKNIEALALVNATRDIVDEVEKMLHK</sequence>
<dbReference type="Pfam" id="PF04101">
    <property type="entry name" value="Glyco_tran_28_C"/>
    <property type="match status" value="1"/>
</dbReference>
<keyword evidence="1 10" id="KW-1003">Cell membrane</keyword>
<dbReference type="GO" id="GO:0051301">
    <property type="term" value="P:cell division"/>
    <property type="evidence" value="ECO:0007669"/>
    <property type="project" value="UniProtKB-KW"/>
</dbReference>
<dbReference type="RefSeq" id="WP_114310692.1">
    <property type="nucleotide sequence ID" value="NZ_QPJO01000005.1"/>
</dbReference>
<comment type="function">
    <text evidence="10">Cell wall formation. Catalyzes the transfer of a GlcNAc subunit on undecaprenyl-pyrophosphoryl-MurNAc-pentapeptide (lipid intermediate I) to form undecaprenyl-pyrophosphoryl-MurNAc-(pentapeptide)GlcNAc (lipid intermediate II).</text>
</comment>
<comment type="catalytic activity">
    <reaction evidence="10">
        <text>di-trans,octa-cis-undecaprenyl diphospho-N-acetyl-alpha-D-muramoyl-L-alanyl-D-glutamyl-meso-2,6-diaminopimeloyl-D-alanyl-D-alanine + UDP-N-acetyl-alpha-D-glucosamine = di-trans,octa-cis-undecaprenyl diphospho-[N-acetyl-alpha-D-glucosaminyl-(1-&gt;4)]-N-acetyl-alpha-D-muramoyl-L-alanyl-D-glutamyl-meso-2,6-diaminopimeloyl-D-alanyl-D-alanine + UDP + H(+)</text>
        <dbReference type="Rhea" id="RHEA:31227"/>
        <dbReference type="ChEBI" id="CHEBI:15378"/>
        <dbReference type="ChEBI" id="CHEBI:57705"/>
        <dbReference type="ChEBI" id="CHEBI:58223"/>
        <dbReference type="ChEBI" id="CHEBI:61387"/>
        <dbReference type="ChEBI" id="CHEBI:61388"/>
        <dbReference type="EC" id="2.4.1.227"/>
    </reaction>
</comment>
<comment type="similarity">
    <text evidence="10">Belongs to the glycosyltransferase 28 family. MurG subfamily.</text>
</comment>
<comment type="subcellular location">
    <subcellularLocation>
        <location evidence="10">Cell membrane</location>
        <topology evidence="10">Peripheral membrane protein</topology>
        <orientation evidence="10">Cytoplasmic side</orientation>
    </subcellularLocation>
</comment>
<evidence type="ECO:0000256" key="6">
    <source>
        <dbReference type="ARBA" id="ARBA00022984"/>
    </source>
</evidence>
<dbReference type="EMBL" id="QPJO01000005">
    <property type="protein sequence ID" value="RCW90296.1"/>
    <property type="molecule type" value="Genomic_DNA"/>
</dbReference>
<dbReference type="GO" id="GO:0005886">
    <property type="term" value="C:plasma membrane"/>
    <property type="evidence" value="ECO:0007669"/>
    <property type="project" value="UniProtKB-SubCell"/>
</dbReference>
<dbReference type="Proteomes" id="UP000253436">
    <property type="component" value="Unassembled WGS sequence"/>
</dbReference>
<evidence type="ECO:0000256" key="2">
    <source>
        <dbReference type="ARBA" id="ARBA00022618"/>
    </source>
</evidence>
<dbReference type="GO" id="GO:0008360">
    <property type="term" value="P:regulation of cell shape"/>
    <property type="evidence" value="ECO:0007669"/>
    <property type="project" value="UniProtKB-KW"/>
</dbReference>
<dbReference type="Pfam" id="PF03033">
    <property type="entry name" value="Glyco_transf_28"/>
    <property type="match status" value="1"/>
</dbReference>
<comment type="caution">
    <text evidence="13">The sequence shown here is derived from an EMBL/GenBank/DDBJ whole genome shotgun (WGS) entry which is preliminary data.</text>
</comment>
<dbReference type="EC" id="2.4.1.227" evidence="10"/>
<reference evidence="13 14" key="1">
    <citation type="submission" date="2018-07" db="EMBL/GenBank/DDBJ databases">
        <title>Genomic Encyclopedia of Type Strains, Phase III (KMG-III): the genomes of soil and plant-associated and newly described type strains.</title>
        <authorList>
            <person name="Whitman W."/>
        </authorList>
    </citation>
    <scope>NUCLEOTIDE SEQUENCE [LARGE SCALE GENOMIC DNA]</scope>
    <source>
        <strain evidence="13 14">CECT 7958</strain>
    </source>
</reference>
<protein>
    <recommendedName>
        <fullName evidence="10">UDP-N-acetylglucosamine--N-acetylmuramyl-(pentapeptide) pyrophosphoryl-undecaprenol N-acetylglucosamine transferase</fullName>
        <ecNumber evidence="10">2.4.1.227</ecNumber>
    </recommendedName>
    <alternativeName>
        <fullName evidence="10">Undecaprenyl-PP-MurNAc-pentapeptide-UDPGlcNAc GlcNAc transferase</fullName>
    </alternativeName>
</protein>
<evidence type="ECO:0000313" key="14">
    <source>
        <dbReference type="Proteomes" id="UP000253436"/>
    </source>
</evidence>
<dbReference type="InterPro" id="IPR007235">
    <property type="entry name" value="Glyco_trans_28_C"/>
</dbReference>
<feature type="binding site" evidence="10">
    <location>
        <begin position="16"/>
        <end position="18"/>
    </location>
    <ligand>
        <name>UDP-N-acetyl-alpha-D-glucosamine</name>
        <dbReference type="ChEBI" id="CHEBI:57705"/>
    </ligand>
</feature>
<dbReference type="PANTHER" id="PTHR21015">
    <property type="entry name" value="UDP-N-ACETYLGLUCOSAMINE--N-ACETYLMURAMYL-(PENTAPEPTIDE) PYROPHOSPHORYL-UNDECAPRENOL N-ACETYLGLUCOSAMINE TRANSFERASE 1"/>
    <property type="match status" value="1"/>
</dbReference>
<feature type="binding site" evidence="10">
    <location>
        <position position="171"/>
    </location>
    <ligand>
        <name>UDP-N-acetyl-alpha-D-glucosamine</name>
        <dbReference type="ChEBI" id="CHEBI:57705"/>
    </ligand>
</feature>
<keyword evidence="6 10" id="KW-0573">Peptidoglycan synthesis</keyword>
<name>A0A368ZDI9_9FLAO</name>
<dbReference type="OrthoDB" id="9808936at2"/>
<comment type="pathway">
    <text evidence="10">Cell wall biogenesis; peptidoglycan biosynthesis.</text>
</comment>
<evidence type="ECO:0000256" key="3">
    <source>
        <dbReference type="ARBA" id="ARBA00022676"/>
    </source>
</evidence>
<evidence type="ECO:0000256" key="5">
    <source>
        <dbReference type="ARBA" id="ARBA00022960"/>
    </source>
</evidence>
<keyword evidence="4 10" id="KW-0808">Transferase</keyword>
<keyword evidence="5 10" id="KW-0133">Cell shape</keyword>
<feature type="binding site" evidence="10">
    <location>
        <position position="299"/>
    </location>
    <ligand>
        <name>UDP-N-acetyl-alpha-D-glucosamine</name>
        <dbReference type="ChEBI" id="CHEBI:57705"/>
    </ligand>
</feature>
<keyword evidence="7 10" id="KW-0472">Membrane</keyword>
<feature type="domain" description="Glycosyltransferase family 28 N-terminal" evidence="11">
    <location>
        <begin position="9"/>
        <end position="147"/>
    </location>
</feature>
<comment type="caution">
    <text evidence="10">Lacks conserved residue(s) required for the propagation of feature annotation.</text>
</comment>
<dbReference type="Gene3D" id="3.40.50.2000">
    <property type="entry name" value="Glycogen Phosphorylase B"/>
    <property type="match status" value="2"/>
</dbReference>
<dbReference type="PANTHER" id="PTHR21015:SF22">
    <property type="entry name" value="GLYCOSYLTRANSFERASE"/>
    <property type="match status" value="1"/>
</dbReference>
<dbReference type="GO" id="GO:0051991">
    <property type="term" value="F:UDP-N-acetyl-D-glucosamine:N-acetylmuramoyl-L-alanyl-D-glutamyl-meso-2,6-diaminopimelyl-D-alanyl-D-alanine-diphosphoundecaprenol 4-beta-N-acetylglucosaminlytransferase activity"/>
    <property type="evidence" value="ECO:0007669"/>
    <property type="project" value="RHEA"/>
</dbReference>
<dbReference type="GO" id="GO:0050511">
    <property type="term" value="F:undecaprenyldiphospho-muramoylpentapeptide beta-N-acetylglucosaminyltransferase activity"/>
    <property type="evidence" value="ECO:0007669"/>
    <property type="project" value="UniProtKB-UniRule"/>
</dbReference>
<keyword evidence="8 10" id="KW-0131">Cell cycle</keyword>
<organism evidence="13 14">
    <name type="scientific">Winogradskyella arenosi</name>
    <dbReference type="NCBI Taxonomy" id="533325"/>
    <lineage>
        <taxon>Bacteria</taxon>
        <taxon>Pseudomonadati</taxon>
        <taxon>Bacteroidota</taxon>
        <taxon>Flavobacteriia</taxon>
        <taxon>Flavobacteriales</taxon>
        <taxon>Flavobacteriaceae</taxon>
        <taxon>Winogradskyella</taxon>
    </lineage>
</organism>
<keyword evidence="2 10" id="KW-0132">Cell division</keyword>
<dbReference type="GO" id="GO:0009252">
    <property type="term" value="P:peptidoglycan biosynthetic process"/>
    <property type="evidence" value="ECO:0007669"/>
    <property type="project" value="UniProtKB-UniRule"/>
</dbReference>
<dbReference type="HAMAP" id="MF_00033">
    <property type="entry name" value="MurG"/>
    <property type="match status" value="1"/>
</dbReference>
<dbReference type="CDD" id="cd03785">
    <property type="entry name" value="GT28_MurG"/>
    <property type="match status" value="1"/>
</dbReference>
<feature type="binding site" evidence="10">
    <location>
        <position position="203"/>
    </location>
    <ligand>
        <name>UDP-N-acetyl-alpha-D-glucosamine</name>
        <dbReference type="ChEBI" id="CHEBI:57705"/>
    </ligand>
</feature>
<keyword evidence="3 10" id="KW-0328">Glycosyltransferase</keyword>
<evidence type="ECO:0000259" key="12">
    <source>
        <dbReference type="Pfam" id="PF04101"/>
    </source>
</evidence>
<dbReference type="InterPro" id="IPR006009">
    <property type="entry name" value="GlcNAc_MurG"/>
</dbReference>
<feature type="domain" description="Glycosyl transferase family 28 C-terminal" evidence="12">
    <location>
        <begin position="196"/>
        <end position="345"/>
    </location>
</feature>
<evidence type="ECO:0000256" key="7">
    <source>
        <dbReference type="ARBA" id="ARBA00023136"/>
    </source>
</evidence>
<dbReference type="GO" id="GO:0071555">
    <property type="term" value="P:cell wall organization"/>
    <property type="evidence" value="ECO:0007669"/>
    <property type="project" value="UniProtKB-KW"/>
</dbReference>
<evidence type="ECO:0000256" key="9">
    <source>
        <dbReference type="ARBA" id="ARBA00023316"/>
    </source>
</evidence>
<dbReference type="NCBIfam" id="TIGR01133">
    <property type="entry name" value="murG"/>
    <property type="match status" value="1"/>
</dbReference>